<proteinExistence type="predicted"/>
<dbReference type="OrthoDB" id="387598at2759"/>
<dbReference type="VEuPathDB" id="PlasmoDB:PCYB_053680"/>
<protein>
    <recommendedName>
        <fullName evidence="5">Asparagine-rich protein</fullName>
    </recommendedName>
</protein>
<dbReference type="AlphaFoldDB" id="K6UTC7"/>
<dbReference type="GeneID" id="14691450"/>
<feature type="compositionally biased region" description="Basic and acidic residues" evidence="1">
    <location>
        <begin position="127"/>
        <end position="157"/>
    </location>
</feature>
<keyword evidence="4" id="KW-1185">Reference proteome</keyword>
<dbReference type="eggNOG" id="ENOG502QXYH">
    <property type="taxonomic scope" value="Eukaryota"/>
</dbReference>
<feature type="signal peptide" evidence="2">
    <location>
        <begin position="1"/>
        <end position="20"/>
    </location>
</feature>
<feature type="compositionally biased region" description="Pro residues" evidence="1">
    <location>
        <begin position="169"/>
        <end position="186"/>
    </location>
</feature>
<evidence type="ECO:0000313" key="4">
    <source>
        <dbReference type="Proteomes" id="UP000006319"/>
    </source>
</evidence>
<dbReference type="RefSeq" id="XP_004221297.1">
    <property type="nucleotide sequence ID" value="XM_004221249.1"/>
</dbReference>
<sequence length="209" mass="23041">MHIIRVTSLVVLLVCCYTNGKSIFRKRKIIYGSSHLLNAPDDEATKLPSLNNLKTKESHSSNDDGDEYVKGSYYVEKGGKNNVRDVKNGSFILLSEKVKDIPPEEEDEEAHGDDNADHVNNNVDSHNNIDHENSSEDSSESEHSDHEEEHDDDDMHHNHMYANGASTALPPPPPPVMHHPPPPPMTPSGIVGHVVSNVFTAGLKLFGVP</sequence>
<feature type="chain" id="PRO_5003895142" description="Asparagine-rich protein" evidence="2">
    <location>
        <begin position="21"/>
        <end position="209"/>
    </location>
</feature>
<gene>
    <name evidence="3" type="ORF">PCYB_053680</name>
</gene>
<dbReference type="Proteomes" id="UP000006319">
    <property type="component" value="Chromosome 5"/>
</dbReference>
<dbReference type="KEGG" id="pcy:PCYB_053680"/>
<evidence type="ECO:0000313" key="3">
    <source>
        <dbReference type="EMBL" id="GAB65350.1"/>
    </source>
</evidence>
<name>K6UTC7_PLACD</name>
<evidence type="ECO:0008006" key="5">
    <source>
        <dbReference type="Google" id="ProtNLM"/>
    </source>
</evidence>
<dbReference type="EMBL" id="DF157097">
    <property type="protein sequence ID" value="GAB65350.1"/>
    <property type="molecule type" value="Genomic_DNA"/>
</dbReference>
<organism evidence="3 4">
    <name type="scientific">Plasmodium cynomolgi (strain B)</name>
    <dbReference type="NCBI Taxonomy" id="1120755"/>
    <lineage>
        <taxon>Eukaryota</taxon>
        <taxon>Sar</taxon>
        <taxon>Alveolata</taxon>
        <taxon>Apicomplexa</taxon>
        <taxon>Aconoidasida</taxon>
        <taxon>Haemosporida</taxon>
        <taxon>Plasmodiidae</taxon>
        <taxon>Plasmodium</taxon>
        <taxon>Plasmodium (Plasmodium)</taxon>
    </lineage>
</organism>
<dbReference type="OMA" id="HDNADHV"/>
<accession>K6UTC7</accession>
<reference evidence="3 4" key="1">
    <citation type="journal article" date="2012" name="Nat. Genet.">
        <title>Plasmodium cynomolgi genome sequences provide insight into Plasmodium vivax and the monkey malaria clade.</title>
        <authorList>
            <person name="Tachibana S."/>
            <person name="Sullivan S.A."/>
            <person name="Kawai S."/>
            <person name="Nakamura S."/>
            <person name="Kim H.R."/>
            <person name="Goto N."/>
            <person name="Arisue N."/>
            <person name="Palacpac N.M.Q."/>
            <person name="Honma H."/>
            <person name="Yagi M."/>
            <person name="Tougan T."/>
            <person name="Katakai Y."/>
            <person name="Kaneko O."/>
            <person name="Mita T."/>
            <person name="Kita K."/>
            <person name="Yasutomi Y."/>
            <person name="Sutton P.L."/>
            <person name="Shakhbatyan R."/>
            <person name="Horii T."/>
            <person name="Yasunaga T."/>
            <person name="Barnwell J.W."/>
            <person name="Escalante A.A."/>
            <person name="Carlton J.M."/>
            <person name="Tanabe K."/>
        </authorList>
    </citation>
    <scope>NUCLEOTIDE SEQUENCE [LARGE SCALE GENOMIC DNA]</scope>
    <source>
        <strain evidence="3 4">B</strain>
    </source>
</reference>
<keyword evidence="2" id="KW-0732">Signal</keyword>
<feature type="region of interest" description="Disordered" evidence="1">
    <location>
        <begin position="97"/>
        <end position="187"/>
    </location>
</feature>
<evidence type="ECO:0000256" key="1">
    <source>
        <dbReference type="SAM" id="MobiDB-lite"/>
    </source>
</evidence>
<evidence type="ECO:0000256" key="2">
    <source>
        <dbReference type="SAM" id="SignalP"/>
    </source>
</evidence>